<dbReference type="EMBL" id="JBFKZN010000014">
    <property type="protein sequence ID" value="MEW5291588.1"/>
    <property type="molecule type" value="Genomic_DNA"/>
</dbReference>
<dbReference type="Proteomes" id="UP001554567">
    <property type="component" value="Unassembled WGS sequence"/>
</dbReference>
<organism evidence="3 4">
    <name type="scientific">Erwinia papayae</name>
    <dbReference type="NCBI Taxonomy" id="206499"/>
    <lineage>
        <taxon>Bacteria</taxon>
        <taxon>Pseudomonadati</taxon>
        <taxon>Pseudomonadota</taxon>
        <taxon>Gammaproteobacteria</taxon>
        <taxon>Enterobacterales</taxon>
        <taxon>Erwiniaceae</taxon>
        <taxon>Erwinia</taxon>
    </lineage>
</organism>
<comment type="similarity">
    <text evidence="1">Belongs to the N(4)/N(6)-methyltransferase family.</text>
</comment>
<dbReference type="GO" id="GO:0032259">
    <property type="term" value="P:methylation"/>
    <property type="evidence" value="ECO:0007669"/>
    <property type="project" value="UniProtKB-KW"/>
</dbReference>
<dbReference type="InterPro" id="IPR003356">
    <property type="entry name" value="DNA_methylase_A-5"/>
</dbReference>
<keyword evidence="3" id="KW-0808">Transferase</keyword>
<evidence type="ECO:0000259" key="2">
    <source>
        <dbReference type="Pfam" id="PF02384"/>
    </source>
</evidence>
<proteinExistence type="inferred from homology"/>
<dbReference type="InterPro" id="IPR029063">
    <property type="entry name" value="SAM-dependent_MTases_sf"/>
</dbReference>
<sequence length="226" mass="25311">MTGVVNHQKTFVSLFNQTASYHKRHRVFEDFISCGVIALENRLRFCLKREQKYLNIISRYEKPDVERLAQLLAQVVNGLDAGPCDFLGSVFMQLELGDAGRGQYFTPWDVASLMAQLQLGDMKTKLQTQPFITLNEPACGSGCMVLAFSNALREAGLFPHRHLWVSATDVDPLAAGMAYIQLSLCGIAGEVVIGNSLANERRRVLHTPVHYFENWPVRLNGRKQAA</sequence>
<protein>
    <submittedName>
        <fullName evidence="3">N-6 DNA methylase</fullName>
    </submittedName>
</protein>
<gene>
    <name evidence="3" type="ORF">ABW286_20820</name>
</gene>
<dbReference type="GO" id="GO:0008168">
    <property type="term" value="F:methyltransferase activity"/>
    <property type="evidence" value="ECO:0007669"/>
    <property type="project" value="UniProtKB-KW"/>
</dbReference>
<accession>A0ABV3N740</accession>
<name>A0ABV3N740_9GAMM</name>
<dbReference type="SUPFAM" id="SSF53335">
    <property type="entry name" value="S-adenosyl-L-methionine-dependent methyltransferases"/>
    <property type="match status" value="1"/>
</dbReference>
<comment type="caution">
    <text evidence="3">The sequence shown here is derived from an EMBL/GenBank/DDBJ whole genome shotgun (WGS) entry which is preliminary data.</text>
</comment>
<dbReference type="Pfam" id="PF02384">
    <property type="entry name" value="N6_Mtase"/>
    <property type="match status" value="1"/>
</dbReference>
<evidence type="ECO:0000313" key="3">
    <source>
        <dbReference type="EMBL" id="MEW5291588.1"/>
    </source>
</evidence>
<keyword evidence="4" id="KW-1185">Reference proteome</keyword>
<evidence type="ECO:0000313" key="4">
    <source>
        <dbReference type="Proteomes" id="UP001554567"/>
    </source>
</evidence>
<dbReference type="PRINTS" id="PR00507">
    <property type="entry name" value="N12N6MTFRASE"/>
</dbReference>
<feature type="domain" description="DNA methylase adenine-specific" evidence="2">
    <location>
        <begin position="101"/>
        <end position="202"/>
    </location>
</feature>
<keyword evidence="3" id="KW-0489">Methyltransferase</keyword>
<dbReference type="RefSeq" id="WP_367168594.1">
    <property type="nucleotide sequence ID" value="NZ_JBFKZN010000014.1"/>
</dbReference>
<evidence type="ECO:0000256" key="1">
    <source>
        <dbReference type="ARBA" id="ARBA00006594"/>
    </source>
</evidence>
<dbReference type="Gene3D" id="3.40.50.150">
    <property type="entry name" value="Vaccinia Virus protein VP39"/>
    <property type="match status" value="1"/>
</dbReference>
<reference evidence="3 4" key="1">
    <citation type="submission" date="2024-07" db="EMBL/GenBank/DDBJ databases">
        <authorList>
            <person name="Dulla G.F.J."/>
            <person name="Delorm J.G."/>
        </authorList>
    </citation>
    <scope>NUCLEOTIDE SEQUENCE [LARGE SCALE GENOMIC DNA]</scope>
    <source>
        <strain evidence="3 4">JGD 233</strain>
    </source>
</reference>